<reference evidence="3 4" key="1">
    <citation type="journal article" date="2014" name="Genome Announc.">
        <title>Genome Sequence and Methylome of Soil Bacterium Gemmatirosa kalamazoonensis KBS708T, a Member of the Rarely Cultivated Gemmatimonadetes Phylum.</title>
        <authorList>
            <person name="Debruyn J.M."/>
            <person name="Radosevich M."/>
            <person name="Wommack K.E."/>
            <person name="Polson S.W."/>
            <person name="Hauser L.J."/>
            <person name="Fawaz M.N."/>
            <person name="Korlach J."/>
            <person name="Tsai Y.C."/>
        </authorList>
    </citation>
    <scope>NUCLEOTIDE SEQUENCE [LARGE SCALE GENOMIC DNA]</scope>
    <source>
        <strain evidence="3 4">KBS708</strain>
    </source>
</reference>
<evidence type="ECO:0000313" key="4">
    <source>
        <dbReference type="Proteomes" id="UP000019151"/>
    </source>
</evidence>
<feature type="compositionally biased region" description="Low complexity" evidence="1">
    <location>
        <begin position="105"/>
        <end position="117"/>
    </location>
</feature>
<dbReference type="Pfam" id="PF05762">
    <property type="entry name" value="VWA_CoxE"/>
    <property type="match status" value="1"/>
</dbReference>
<keyword evidence="4" id="KW-1185">Reference proteome</keyword>
<evidence type="ECO:0000313" key="3">
    <source>
        <dbReference type="EMBL" id="AHG89701.1"/>
    </source>
</evidence>
<feature type="domain" description="VWFA" evidence="2">
    <location>
        <begin position="190"/>
        <end position="362"/>
    </location>
</feature>
<dbReference type="EMBL" id="CP007128">
    <property type="protein sequence ID" value="AHG89701.1"/>
    <property type="molecule type" value="Genomic_DNA"/>
</dbReference>
<accession>W0RG02</accession>
<proteinExistence type="predicted"/>
<dbReference type="PIRSF" id="PIRSF010256">
    <property type="entry name" value="CoxE_vWa"/>
    <property type="match status" value="1"/>
</dbReference>
<dbReference type="Gene3D" id="3.40.50.410">
    <property type="entry name" value="von Willebrand factor, type A domain"/>
    <property type="match status" value="1"/>
</dbReference>
<dbReference type="SMART" id="SM00327">
    <property type="entry name" value="VWA"/>
    <property type="match status" value="1"/>
</dbReference>
<organism evidence="3 4">
    <name type="scientific">Gemmatirosa kalamazoonensis</name>
    <dbReference type="NCBI Taxonomy" id="861299"/>
    <lineage>
        <taxon>Bacteria</taxon>
        <taxon>Pseudomonadati</taxon>
        <taxon>Gemmatimonadota</taxon>
        <taxon>Gemmatimonadia</taxon>
        <taxon>Gemmatimonadales</taxon>
        <taxon>Gemmatimonadaceae</taxon>
        <taxon>Gemmatirosa</taxon>
    </lineage>
</organism>
<evidence type="ECO:0000256" key="1">
    <source>
        <dbReference type="SAM" id="MobiDB-lite"/>
    </source>
</evidence>
<evidence type="ECO:0000259" key="2">
    <source>
        <dbReference type="SMART" id="SM00327"/>
    </source>
</evidence>
<dbReference type="AlphaFoldDB" id="W0RG02"/>
<dbReference type="CDD" id="cd00198">
    <property type="entry name" value="vWFA"/>
    <property type="match status" value="1"/>
</dbReference>
<dbReference type="STRING" id="861299.J421_2164"/>
<dbReference type="eggNOG" id="COG3552">
    <property type="taxonomic scope" value="Bacteria"/>
</dbReference>
<dbReference type="HOGENOM" id="CLU_042261_0_1_0"/>
<dbReference type="InterPro" id="IPR036465">
    <property type="entry name" value="vWFA_dom_sf"/>
</dbReference>
<dbReference type="PANTHER" id="PTHR39338:SF6">
    <property type="entry name" value="BLL5662 PROTEIN"/>
    <property type="match status" value="1"/>
</dbReference>
<feature type="region of interest" description="Disordered" evidence="1">
    <location>
        <begin position="98"/>
        <end position="118"/>
    </location>
</feature>
<dbReference type="Proteomes" id="UP000019151">
    <property type="component" value="Chromosome"/>
</dbReference>
<sequence length="362" mass="39630">MNDEAVTTFCRSLRARGLLVTPGESIDAVRALRLVDAADRDEVYFALRALLTSRAGDGVVFDELFAAWWDAPPAAPSGAKLRGGAPRAVSLERWATGAGERTDDAPSPAGIAAASAGESQRAKDFGTYRDDELDAIVHLATRIARRLTSRPSRRWMPARRGERLHLARTMRRALAGDVVELARRTRKRRRTKLIALCDVSGSMDLYSRFLLQLLYALQHAFARVESFVFSTSLRHVSAQLALGTYREALDRLAHDVSGWSGGTRIGESLAAFVDGWPRLVDRRTVVVVLSDGWDTGEPAVLAGALAAIRRRAGRVVWLNPLLGSPGYEPLTRGMQAALPHVDVFAPVHNLESLERLVAHLSL</sequence>
<dbReference type="InParanoid" id="W0RG02"/>
<gene>
    <name evidence="3" type="ORF">J421_2164</name>
</gene>
<dbReference type="PATRIC" id="fig|861299.3.peg.2202"/>
<dbReference type="InterPro" id="IPR008912">
    <property type="entry name" value="Uncharacterised_CoxE"/>
</dbReference>
<dbReference type="SUPFAM" id="SSF53300">
    <property type="entry name" value="vWA-like"/>
    <property type="match status" value="1"/>
</dbReference>
<dbReference type="PANTHER" id="PTHR39338">
    <property type="entry name" value="BLL5662 PROTEIN-RELATED"/>
    <property type="match status" value="1"/>
</dbReference>
<name>W0RG02_9BACT</name>
<dbReference type="KEGG" id="gba:J421_2164"/>
<dbReference type="InterPro" id="IPR002035">
    <property type="entry name" value="VWF_A"/>
</dbReference>
<protein>
    <submittedName>
        <fullName evidence="3">VWA containing CoxE family protein</fullName>
    </submittedName>
</protein>
<dbReference type="InterPro" id="IPR011195">
    <property type="entry name" value="UCP010256"/>
</dbReference>